<gene>
    <name evidence="2" type="ORF">GCM10017790_12030</name>
</gene>
<evidence type="ECO:0000313" key="3">
    <source>
        <dbReference type="Proteomes" id="UP000635387"/>
    </source>
</evidence>
<evidence type="ECO:0000313" key="2">
    <source>
        <dbReference type="EMBL" id="GHH06546.1"/>
    </source>
</evidence>
<protein>
    <submittedName>
        <fullName evidence="2">Transcriptional regulator</fullName>
    </submittedName>
</protein>
<dbReference type="RefSeq" id="WP_191252493.1">
    <property type="nucleotide sequence ID" value="NZ_BNAY01000001.1"/>
</dbReference>
<name>A0ABQ3L779_9PSEU</name>
<dbReference type="EMBL" id="BNAY01000001">
    <property type="protein sequence ID" value="GHH06546.1"/>
    <property type="molecule type" value="Genomic_DNA"/>
</dbReference>
<dbReference type="Pfam" id="PF01978">
    <property type="entry name" value="TrmB"/>
    <property type="match status" value="1"/>
</dbReference>
<dbReference type="InterPro" id="IPR036390">
    <property type="entry name" value="WH_DNA-bd_sf"/>
</dbReference>
<evidence type="ECO:0000259" key="1">
    <source>
        <dbReference type="Pfam" id="PF01978"/>
    </source>
</evidence>
<dbReference type="InterPro" id="IPR036388">
    <property type="entry name" value="WH-like_DNA-bd_sf"/>
</dbReference>
<comment type="caution">
    <text evidence="2">The sequence shown here is derived from an EMBL/GenBank/DDBJ whole genome shotgun (WGS) entry which is preliminary data.</text>
</comment>
<dbReference type="PANTHER" id="PTHR34293">
    <property type="entry name" value="HTH-TYPE TRANSCRIPTIONAL REGULATOR TRMBL2"/>
    <property type="match status" value="1"/>
</dbReference>
<keyword evidence="3" id="KW-1185">Reference proteome</keyword>
<accession>A0ABQ3L779</accession>
<dbReference type="InterPro" id="IPR051797">
    <property type="entry name" value="TrmB-like"/>
</dbReference>
<proteinExistence type="predicted"/>
<dbReference type="InterPro" id="IPR002831">
    <property type="entry name" value="Tscrpt_reg_TrmB_N"/>
</dbReference>
<dbReference type="InterPro" id="IPR016032">
    <property type="entry name" value="Sig_transdc_resp-reg_C-effctor"/>
</dbReference>
<dbReference type="SUPFAM" id="SSF46785">
    <property type="entry name" value="Winged helix' DNA-binding domain"/>
    <property type="match status" value="1"/>
</dbReference>
<organism evidence="2 3">
    <name type="scientific">Amycolatopsis oliviviridis</name>
    <dbReference type="NCBI Taxonomy" id="1471590"/>
    <lineage>
        <taxon>Bacteria</taxon>
        <taxon>Bacillati</taxon>
        <taxon>Actinomycetota</taxon>
        <taxon>Actinomycetes</taxon>
        <taxon>Pseudonocardiales</taxon>
        <taxon>Pseudonocardiaceae</taxon>
        <taxon>Amycolatopsis</taxon>
    </lineage>
</organism>
<sequence>MPHADPLYDRLRGLGLRKAQARIYGTLLRRGPSTVADLASQVDLSQAKIEAALVSLTELGMTTRSDGEGPGTVMPLDPAAAVKILTARREAELTVAGRDTLRTYQRYLRNSPAPAGPDAIEFVSDEVLQGRVCELERSAAERIRLLDTPPYGAPTIDNPIELANLRRGVRYQVVYARASVQDARYFRDNIAPCTAAGEQARVVSTIPAKMMIVDDRAALVSLTAASADQHRNAILVRECGLLPALCALFASVWDRASLLSERGENADGLRHEDRRLLGLLAGGATDEVAARNLGISRRSVTRSVERLMVATGSTSRFELALNAARAGWL</sequence>
<dbReference type="SUPFAM" id="SSF46894">
    <property type="entry name" value="C-terminal effector domain of the bipartite response regulators"/>
    <property type="match status" value="1"/>
</dbReference>
<reference evidence="3" key="1">
    <citation type="journal article" date="2019" name="Int. J. Syst. Evol. Microbiol.">
        <title>The Global Catalogue of Microorganisms (GCM) 10K type strain sequencing project: providing services to taxonomists for standard genome sequencing and annotation.</title>
        <authorList>
            <consortium name="The Broad Institute Genomics Platform"/>
            <consortium name="The Broad Institute Genome Sequencing Center for Infectious Disease"/>
            <person name="Wu L."/>
            <person name="Ma J."/>
        </authorList>
    </citation>
    <scope>NUCLEOTIDE SEQUENCE [LARGE SCALE GENOMIC DNA]</scope>
    <source>
        <strain evidence="3">CGMCC 4.7683</strain>
    </source>
</reference>
<dbReference type="Proteomes" id="UP000635387">
    <property type="component" value="Unassembled WGS sequence"/>
</dbReference>
<dbReference type="Gene3D" id="1.10.10.10">
    <property type="entry name" value="Winged helix-like DNA-binding domain superfamily/Winged helix DNA-binding domain"/>
    <property type="match status" value="2"/>
</dbReference>
<dbReference type="PANTHER" id="PTHR34293:SF1">
    <property type="entry name" value="HTH-TYPE TRANSCRIPTIONAL REGULATOR TRMBL2"/>
    <property type="match status" value="1"/>
</dbReference>
<feature type="domain" description="Transcription regulator TrmB N-terminal" evidence="1">
    <location>
        <begin position="11"/>
        <end position="78"/>
    </location>
</feature>